<dbReference type="EMBL" id="MRCX01000478">
    <property type="protein sequence ID" value="RKK64979.1"/>
    <property type="molecule type" value="Genomic_DNA"/>
</dbReference>
<reference evidence="2 3" key="1">
    <citation type="journal article" date="2018" name="Sci. Rep.">
        <title>Characterisation of pathogen-specific regions and novel effector candidates in Fusarium oxysporum f. sp. cepae.</title>
        <authorList>
            <person name="Armitage A.D."/>
            <person name="Taylor A."/>
            <person name="Sobczyk M.K."/>
            <person name="Baxter L."/>
            <person name="Greenfield B.P."/>
            <person name="Bates H.J."/>
            <person name="Wilson F."/>
            <person name="Jackson A.C."/>
            <person name="Ott S."/>
            <person name="Harrison R.J."/>
            <person name="Clarkson J.P."/>
        </authorList>
    </citation>
    <scope>NUCLEOTIDE SEQUENCE [LARGE SCALE GENOMIC DNA]</scope>
    <source>
        <strain evidence="2 3">Fo_A13</strain>
    </source>
</reference>
<proteinExistence type="predicted"/>
<feature type="chain" id="PRO_5019318689" evidence="1">
    <location>
        <begin position="24"/>
        <end position="56"/>
    </location>
</feature>
<comment type="caution">
    <text evidence="2">The sequence shown here is derived from an EMBL/GenBank/DDBJ whole genome shotgun (WGS) entry which is preliminary data.</text>
</comment>
<evidence type="ECO:0000313" key="3">
    <source>
        <dbReference type="Proteomes" id="UP000285084"/>
    </source>
</evidence>
<evidence type="ECO:0000313" key="2">
    <source>
        <dbReference type="EMBL" id="RKK64979.1"/>
    </source>
</evidence>
<protein>
    <submittedName>
        <fullName evidence="2">Uncharacterized protein</fullName>
    </submittedName>
</protein>
<sequence length="56" mass="6094">MCATPILLNLYLLLMSTFRGSQGPQEYTCVHVDGHGSLLLSDSESISSYGQSVDEE</sequence>
<dbReference type="AlphaFoldDB" id="A0A420MAV3"/>
<gene>
    <name evidence="2" type="ORF">BFJ69_g16543</name>
</gene>
<feature type="signal peptide" evidence="1">
    <location>
        <begin position="1"/>
        <end position="23"/>
    </location>
</feature>
<name>A0A420MAV3_FUSOX</name>
<keyword evidence="1" id="KW-0732">Signal</keyword>
<dbReference type="Proteomes" id="UP000285084">
    <property type="component" value="Unassembled WGS sequence"/>
</dbReference>
<organism evidence="2 3">
    <name type="scientific">Fusarium oxysporum</name>
    <name type="common">Fusarium vascular wilt</name>
    <dbReference type="NCBI Taxonomy" id="5507"/>
    <lineage>
        <taxon>Eukaryota</taxon>
        <taxon>Fungi</taxon>
        <taxon>Dikarya</taxon>
        <taxon>Ascomycota</taxon>
        <taxon>Pezizomycotina</taxon>
        <taxon>Sordariomycetes</taxon>
        <taxon>Hypocreomycetidae</taxon>
        <taxon>Hypocreales</taxon>
        <taxon>Nectriaceae</taxon>
        <taxon>Fusarium</taxon>
        <taxon>Fusarium oxysporum species complex</taxon>
    </lineage>
</organism>
<accession>A0A420MAV3</accession>
<evidence type="ECO:0000256" key="1">
    <source>
        <dbReference type="SAM" id="SignalP"/>
    </source>
</evidence>